<organism evidence="3 4">
    <name type="scientific">Thermococcus paralvinellae</name>
    <dbReference type="NCBI Taxonomy" id="582419"/>
    <lineage>
        <taxon>Archaea</taxon>
        <taxon>Methanobacteriati</taxon>
        <taxon>Methanobacteriota</taxon>
        <taxon>Thermococci</taxon>
        <taxon>Thermococcales</taxon>
        <taxon>Thermococcaceae</taxon>
        <taxon>Thermococcus</taxon>
    </lineage>
</organism>
<dbReference type="Gene3D" id="3.50.50.60">
    <property type="entry name" value="FAD/NAD(P)-binding domain"/>
    <property type="match status" value="1"/>
</dbReference>
<dbReference type="AlphaFoldDB" id="A0A832ZFZ0"/>
<dbReference type="PANTHER" id="PTHR13847">
    <property type="entry name" value="SARCOSINE DEHYDROGENASE-RELATED"/>
    <property type="match status" value="1"/>
</dbReference>
<dbReference type="InterPro" id="IPR036188">
    <property type="entry name" value="FAD/NAD-bd_sf"/>
</dbReference>
<accession>A0A832ZFZ0</accession>
<dbReference type="Proteomes" id="UP000653692">
    <property type="component" value="Unassembled WGS sequence"/>
</dbReference>
<evidence type="ECO:0000259" key="2">
    <source>
        <dbReference type="Pfam" id="PF01266"/>
    </source>
</evidence>
<dbReference type="SUPFAM" id="SSF51905">
    <property type="entry name" value="FAD/NAD(P)-binding domain"/>
    <property type="match status" value="1"/>
</dbReference>
<evidence type="ECO:0000256" key="1">
    <source>
        <dbReference type="ARBA" id="ARBA00023002"/>
    </source>
</evidence>
<comment type="caution">
    <text evidence="3">The sequence shown here is derived from an EMBL/GenBank/DDBJ whole genome shotgun (WGS) entry which is preliminary data.</text>
</comment>
<evidence type="ECO:0000313" key="3">
    <source>
        <dbReference type="EMBL" id="HIP89386.1"/>
    </source>
</evidence>
<feature type="domain" description="FAD dependent oxidoreductase" evidence="2">
    <location>
        <begin position="1"/>
        <end position="50"/>
    </location>
</feature>
<dbReference type="InterPro" id="IPR006076">
    <property type="entry name" value="FAD-dep_OxRdtase"/>
</dbReference>
<feature type="non-terminal residue" evidence="3">
    <location>
        <position position="1"/>
    </location>
</feature>
<dbReference type="EMBL" id="DQUR01000188">
    <property type="protein sequence ID" value="HIP89386.1"/>
    <property type="molecule type" value="Genomic_DNA"/>
</dbReference>
<gene>
    <name evidence="3" type="ORF">EYH24_05575</name>
</gene>
<reference evidence="3" key="1">
    <citation type="journal article" date="2020" name="ISME J.">
        <title>Gammaproteobacteria mediating utilization of methyl-, sulfur- and petroleum organic compounds in deep ocean hydrothermal plumes.</title>
        <authorList>
            <person name="Zhou Z."/>
            <person name="Liu Y."/>
            <person name="Pan J."/>
            <person name="Cron B.R."/>
            <person name="Toner B.M."/>
            <person name="Anantharaman K."/>
            <person name="Breier J.A."/>
            <person name="Dick G.J."/>
            <person name="Li M."/>
        </authorList>
    </citation>
    <scope>NUCLEOTIDE SEQUENCE</scope>
    <source>
        <strain evidence="3">SZUA-1476</strain>
    </source>
</reference>
<evidence type="ECO:0000313" key="4">
    <source>
        <dbReference type="Proteomes" id="UP000653692"/>
    </source>
</evidence>
<dbReference type="GO" id="GO:0005737">
    <property type="term" value="C:cytoplasm"/>
    <property type="evidence" value="ECO:0007669"/>
    <property type="project" value="TreeGrafter"/>
</dbReference>
<protein>
    <submittedName>
        <fullName evidence="3">FAD-binding oxidoreductase</fullName>
    </submittedName>
</protein>
<name>A0A832ZFZ0_9EURY</name>
<keyword evidence="1" id="KW-0560">Oxidoreductase</keyword>
<dbReference type="Pfam" id="PF01266">
    <property type="entry name" value="DAO"/>
    <property type="match status" value="1"/>
</dbReference>
<sequence length="83" mass="9277">RQWAGFYAKTPDNNPAIGRIQHVDELYIAAGFSGHGFMMALGVGEAIAELIVKGKSKVPLDWDWYDPHRFERGELRSAAFQIG</sequence>
<dbReference type="GO" id="GO:0016491">
    <property type="term" value="F:oxidoreductase activity"/>
    <property type="evidence" value="ECO:0007669"/>
    <property type="project" value="UniProtKB-KW"/>
</dbReference>
<proteinExistence type="predicted"/>
<dbReference type="PANTHER" id="PTHR13847:SF287">
    <property type="entry name" value="FAD-DEPENDENT OXIDOREDUCTASE DOMAIN-CONTAINING PROTEIN 1"/>
    <property type="match status" value="1"/>
</dbReference>